<dbReference type="AlphaFoldDB" id="A0A645J5R5"/>
<evidence type="ECO:0000313" key="7">
    <source>
        <dbReference type="EMBL" id="MPN58472.1"/>
    </source>
</evidence>
<dbReference type="EMBL" id="VSSQ01131196">
    <property type="protein sequence ID" value="MPN58472.1"/>
    <property type="molecule type" value="Genomic_DNA"/>
</dbReference>
<name>A0A645J5R5_9ZZZZ</name>
<dbReference type="PANTHER" id="PTHR43725:SF47">
    <property type="entry name" value="UDP-GLUCOSE 4-EPIMERASE"/>
    <property type="match status" value="1"/>
</dbReference>
<keyword evidence="5 7" id="KW-0413">Isomerase</keyword>
<organism evidence="7">
    <name type="scientific">bioreactor metagenome</name>
    <dbReference type="NCBI Taxonomy" id="1076179"/>
    <lineage>
        <taxon>unclassified sequences</taxon>
        <taxon>metagenomes</taxon>
        <taxon>ecological metagenomes</taxon>
    </lineage>
</organism>
<dbReference type="GO" id="GO:0005996">
    <property type="term" value="P:monosaccharide metabolic process"/>
    <property type="evidence" value="ECO:0007669"/>
    <property type="project" value="TreeGrafter"/>
</dbReference>
<protein>
    <recommendedName>
        <fullName evidence="3">UDP-glucose 4-epimerase</fullName>
        <ecNumber evidence="3">5.1.3.2</ecNumber>
    </recommendedName>
</protein>
<feature type="domain" description="NAD(P)-binding" evidence="6">
    <location>
        <begin position="34"/>
        <end position="86"/>
    </location>
</feature>
<comment type="caution">
    <text evidence="7">The sequence shown here is derived from an EMBL/GenBank/DDBJ whole genome shotgun (WGS) entry which is preliminary data.</text>
</comment>
<sequence length="94" mass="10495">MDLAEGHVAALDYLSEGVHIYNFGSGQGTSVLQLLKAFENTNSVKVPYEIVGRRPGDVAECFADASKAERELKWEAKRGIEAMCRDAWRFQCNQ</sequence>
<evidence type="ECO:0000256" key="1">
    <source>
        <dbReference type="ARBA" id="ARBA00000083"/>
    </source>
</evidence>
<dbReference type="Pfam" id="PF16363">
    <property type="entry name" value="GDP_Man_Dehyd"/>
    <property type="match status" value="1"/>
</dbReference>
<comment type="catalytic activity">
    <reaction evidence="1">
        <text>UDP-alpha-D-glucose = UDP-alpha-D-galactose</text>
        <dbReference type="Rhea" id="RHEA:22168"/>
        <dbReference type="ChEBI" id="CHEBI:58885"/>
        <dbReference type="ChEBI" id="CHEBI:66914"/>
        <dbReference type="EC" id="5.1.3.2"/>
    </reaction>
</comment>
<evidence type="ECO:0000256" key="5">
    <source>
        <dbReference type="ARBA" id="ARBA00023235"/>
    </source>
</evidence>
<comment type="cofactor">
    <cofactor evidence="2">
        <name>NAD(+)</name>
        <dbReference type="ChEBI" id="CHEBI:57540"/>
    </cofactor>
</comment>
<reference evidence="7" key="1">
    <citation type="submission" date="2019-08" db="EMBL/GenBank/DDBJ databases">
        <authorList>
            <person name="Kucharzyk K."/>
            <person name="Murdoch R.W."/>
            <person name="Higgins S."/>
            <person name="Loffler F."/>
        </authorList>
    </citation>
    <scope>NUCLEOTIDE SEQUENCE</scope>
</reference>
<dbReference type="EC" id="5.1.3.2" evidence="3"/>
<evidence type="ECO:0000256" key="3">
    <source>
        <dbReference type="ARBA" id="ARBA00013189"/>
    </source>
</evidence>
<proteinExistence type="predicted"/>
<dbReference type="InterPro" id="IPR036291">
    <property type="entry name" value="NAD(P)-bd_dom_sf"/>
</dbReference>
<dbReference type="GO" id="GO:0003978">
    <property type="term" value="F:UDP-glucose 4-epimerase activity"/>
    <property type="evidence" value="ECO:0007669"/>
    <property type="project" value="UniProtKB-EC"/>
</dbReference>
<dbReference type="Gene3D" id="3.40.50.720">
    <property type="entry name" value="NAD(P)-binding Rossmann-like Domain"/>
    <property type="match status" value="1"/>
</dbReference>
<dbReference type="InterPro" id="IPR016040">
    <property type="entry name" value="NAD(P)-bd_dom"/>
</dbReference>
<dbReference type="GO" id="GO:0005829">
    <property type="term" value="C:cytosol"/>
    <property type="evidence" value="ECO:0007669"/>
    <property type="project" value="TreeGrafter"/>
</dbReference>
<evidence type="ECO:0000256" key="2">
    <source>
        <dbReference type="ARBA" id="ARBA00001911"/>
    </source>
</evidence>
<dbReference type="SUPFAM" id="SSF51735">
    <property type="entry name" value="NAD(P)-binding Rossmann-fold domains"/>
    <property type="match status" value="1"/>
</dbReference>
<keyword evidence="4" id="KW-0520">NAD</keyword>
<accession>A0A645J5R5</accession>
<dbReference type="Gene3D" id="3.90.25.10">
    <property type="entry name" value="UDP-galactose 4-epimerase, domain 1"/>
    <property type="match status" value="1"/>
</dbReference>
<evidence type="ECO:0000256" key="4">
    <source>
        <dbReference type="ARBA" id="ARBA00023027"/>
    </source>
</evidence>
<evidence type="ECO:0000259" key="6">
    <source>
        <dbReference type="Pfam" id="PF16363"/>
    </source>
</evidence>
<gene>
    <name evidence="7" type="primary">lnpD_17</name>
    <name evidence="7" type="ORF">SDC9_206177</name>
</gene>
<dbReference type="PANTHER" id="PTHR43725">
    <property type="entry name" value="UDP-GLUCOSE 4-EPIMERASE"/>
    <property type="match status" value="1"/>
</dbReference>